<organism evidence="1 2">
    <name type="scientific">Protopolystoma xenopodis</name>
    <dbReference type="NCBI Taxonomy" id="117903"/>
    <lineage>
        <taxon>Eukaryota</taxon>
        <taxon>Metazoa</taxon>
        <taxon>Spiralia</taxon>
        <taxon>Lophotrochozoa</taxon>
        <taxon>Platyhelminthes</taxon>
        <taxon>Monogenea</taxon>
        <taxon>Polyopisthocotylea</taxon>
        <taxon>Polystomatidea</taxon>
        <taxon>Polystomatidae</taxon>
        <taxon>Protopolystoma</taxon>
    </lineage>
</organism>
<dbReference type="EMBL" id="CAAALY010251220">
    <property type="protein sequence ID" value="VEL36024.1"/>
    <property type="molecule type" value="Genomic_DNA"/>
</dbReference>
<reference evidence="1" key="1">
    <citation type="submission" date="2018-11" db="EMBL/GenBank/DDBJ databases">
        <authorList>
            <consortium name="Pathogen Informatics"/>
        </authorList>
    </citation>
    <scope>NUCLEOTIDE SEQUENCE</scope>
</reference>
<dbReference type="AlphaFoldDB" id="A0A3S5FG53"/>
<accession>A0A3S5FG53</accession>
<protein>
    <submittedName>
        <fullName evidence="1">Uncharacterized protein</fullName>
    </submittedName>
</protein>
<name>A0A3S5FG53_9PLAT</name>
<comment type="caution">
    <text evidence="1">The sequence shown here is derived from an EMBL/GenBank/DDBJ whole genome shotgun (WGS) entry which is preliminary data.</text>
</comment>
<proteinExistence type="predicted"/>
<evidence type="ECO:0000313" key="1">
    <source>
        <dbReference type="EMBL" id="VEL36024.1"/>
    </source>
</evidence>
<dbReference type="Proteomes" id="UP000784294">
    <property type="component" value="Unassembled WGS sequence"/>
</dbReference>
<gene>
    <name evidence="1" type="ORF">PXEA_LOCUS29464</name>
</gene>
<sequence>MHYGPPILRSINIVRECLTLLDTPSTALLHFLAMIVFHVMLDTEAYHVSGLGSARINWPPFSFAPARK</sequence>
<evidence type="ECO:0000313" key="2">
    <source>
        <dbReference type="Proteomes" id="UP000784294"/>
    </source>
</evidence>
<keyword evidence="2" id="KW-1185">Reference proteome</keyword>